<keyword evidence="2" id="KW-0479">Metal-binding</keyword>
<feature type="region of interest" description="Disordered" evidence="4">
    <location>
        <begin position="54"/>
        <end position="73"/>
    </location>
</feature>
<evidence type="ECO:0000313" key="8">
    <source>
        <dbReference type="Proteomes" id="UP000008370"/>
    </source>
</evidence>
<keyword evidence="5" id="KW-0732">Signal</keyword>
<feature type="signal peptide" evidence="5">
    <location>
        <begin position="1"/>
        <end position="18"/>
    </location>
</feature>
<keyword evidence="3" id="KW-0378">Hydrolase</keyword>
<gene>
    <name evidence="7" type="ORF">PHACADRAFT_90616</name>
</gene>
<sequence>MLFRSLLVLTSLAAVAQCQNIVLTNDDGWATAQIRAQNDALDAAGFNVVLSAPAENESGTSSDSAPPTPLTEPCEFNTCPTGSSAEGFNASNPRLNWVNSFPVDAVRFGIQTLSPQFFGGLPEFVVSGPNIGTNLGSGITGSGTVYVPGAACEAAKEGIPSTAFSGTSTSQVSFTTLETSPDSTATLAALAYSQLTTTFVEALLASSARPILPANTTINVNFPSTSGCPSVSDFNFVFTRLVANSSATDVTTCGTDHLPDETTVVHSSGCHVSVTVIDANAKTDVDATRQAAVLDRISGLLTCF</sequence>
<accession>K5W2L5</accession>
<keyword evidence="8" id="KW-1185">Reference proteome</keyword>
<reference evidence="7 8" key="1">
    <citation type="journal article" date="2012" name="BMC Genomics">
        <title>Comparative genomics of the white-rot fungi, Phanerochaete carnosa and P. chrysosporium, to elucidate the genetic basis of the distinct wood types they colonize.</title>
        <authorList>
            <person name="Suzuki H."/>
            <person name="MacDonald J."/>
            <person name="Syed K."/>
            <person name="Salamov A."/>
            <person name="Hori C."/>
            <person name="Aerts A."/>
            <person name="Henrissat B."/>
            <person name="Wiebenga A."/>
            <person name="vanKuyk P.A."/>
            <person name="Barry K."/>
            <person name="Lindquist E."/>
            <person name="LaButti K."/>
            <person name="Lapidus A."/>
            <person name="Lucas S."/>
            <person name="Coutinho P."/>
            <person name="Gong Y."/>
            <person name="Samejima M."/>
            <person name="Mahadevan R."/>
            <person name="Abou-Zaid M."/>
            <person name="de Vries R.P."/>
            <person name="Igarashi K."/>
            <person name="Yadav J.S."/>
            <person name="Grigoriev I.V."/>
            <person name="Master E.R."/>
        </authorList>
    </citation>
    <scope>NUCLEOTIDE SEQUENCE [LARGE SCALE GENOMIC DNA]</scope>
    <source>
        <strain evidence="7 8">HHB-10118-sp</strain>
    </source>
</reference>
<evidence type="ECO:0000259" key="6">
    <source>
        <dbReference type="Pfam" id="PF01975"/>
    </source>
</evidence>
<evidence type="ECO:0000256" key="5">
    <source>
        <dbReference type="SAM" id="SignalP"/>
    </source>
</evidence>
<feature type="chain" id="PRO_5003885256" description="Survival protein SurE-like phosphatase/nucleotidase domain-containing protein" evidence="5">
    <location>
        <begin position="19"/>
        <end position="304"/>
    </location>
</feature>
<evidence type="ECO:0000256" key="4">
    <source>
        <dbReference type="SAM" id="MobiDB-lite"/>
    </source>
</evidence>
<proteinExistence type="inferred from homology"/>
<dbReference type="KEGG" id="pco:PHACADRAFT_90616"/>
<evidence type="ECO:0000256" key="1">
    <source>
        <dbReference type="ARBA" id="ARBA00011062"/>
    </source>
</evidence>
<evidence type="ECO:0000313" key="7">
    <source>
        <dbReference type="EMBL" id="EKM58118.1"/>
    </source>
</evidence>
<name>K5W2L5_PHACS</name>
<dbReference type="STRING" id="650164.K5W2L5"/>
<dbReference type="Gene3D" id="3.40.1210.10">
    <property type="entry name" value="Survival protein SurE-like phosphatase/nucleotidase"/>
    <property type="match status" value="1"/>
</dbReference>
<dbReference type="GeneID" id="18920698"/>
<evidence type="ECO:0000256" key="3">
    <source>
        <dbReference type="ARBA" id="ARBA00022801"/>
    </source>
</evidence>
<dbReference type="EMBL" id="JH930470">
    <property type="protein sequence ID" value="EKM58118.1"/>
    <property type="molecule type" value="Genomic_DNA"/>
</dbReference>
<feature type="domain" description="Survival protein SurE-like phosphatase/nucleotidase" evidence="6">
    <location>
        <begin position="21"/>
        <end position="226"/>
    </location>
</feature>
<dbReference type="AlphaFoldDB" id="K5W2L5"/>
<dbReference type="OrthoDB" id="4018688at2759"/>
<dbReference type="Pfam" id="PF01975">
    <property type="entry name" value="SurE"/>
    <property type="match status" value="1"/>
</dbReference>
<dbReference type="GO" id="GO:0008252">
    <property type="term" value="F:nucleotidase activity"/>
    <property type="evidence" value="ECO:0007669"/>
    <property type="project" value="InterPro"/>
</dbReference>
<organism evidence="7 8">
    <name type="scientific">Phanerochaete carnosa (strain HHB-10118-sp)</name>
    <name type="common">White-rot fungus</name>
    <name type="synonym">Peniophora carnosa</name>
    <dbReference type="NCBI Taxonomy" id="650164"/>
    <lineage>
        <taxon>Eukaryota</taxon>
        <taxon>Fungi</taxon>
        <taxon>Dikarya</taxon>
        <taxon>Basidiomycota</taxon>
        <taxon>Agaricomycotina</taxon>
        <taxon>Agaricomycetes</taxon>
        <taxon>Polyporales</taxon>
        <taxon>Phanerochaetaceae</taxon>
        <taxon>Phanerochaete</taxon>
    </lineage>
</organism>
<dbReference type="HOGENOM" id="CLU_045192_0_1_1"/>
<dbReference type="InterPro" id="IPR036523">
    <property type="entry name" value="SurE-like_sf"/>
</dbReference>
<dbReference type="PANTHER" id="PTHR30457:SF0">
    <property type="entry name" value="PHOSPHATASE, PUTATIVE (AFU_ORTHOLOGUE AFUA_4G01070)-RELATED"/>
    <property type="match status" value="1"/>
</dbReference>
<dbReference type="GO" id="GO:0046872">
    <property type="term" value="F:metal ion binding"/>
    <property type="evidence" value="ECO:0007669"/>
    <property type="project" value="UniProtKB-KW"/>
</dbReference>
<dbReference type="Proteomes" id="UP000008370">
    <property type="component" value="Unassembled WGS sequence"/>
</dbReference>
<dbReference type="InParanoid" id="K5W2L5"/>
<comment type="similarity">
    <text evidence="1">Belongs to the SurE nucleotidase family.</text>
</comment>
<dbReference type="RefSeq" id="XP_007393445.1">
    <property type="nucleotide sequence ID" value="XM_007393383.1"/>
</dbReference>
<protein>
    <recommendedName>
        <fullName evidence="6">Survival protein SurE-like phosphatase/nucleotidase domain-containing protein</fullName>
    </recommendedName>
</protein>
<dbReference type="PANTHER" id="PTHR30457">
    <property type="entry name" value="5'-NUCLEOTIDASE SURE"/>
    <property type="match status" value="1"/>
</dbReference>
<dbReference type="InterPro" id="IPR002828">
    <property type="entry name" value="SurE-like_Pase/nucleotidase"/>
</dbReference>
<evidence type="ECO:0000256" key="2">
    <source>
        <dbReference type="ARBA" id="ARBA00022723"/>
    </source>
</evidence>
<dbReference type="SUPFAM" id="SSF64167">
    <property type="entry name" value="SurE-like"/>
    <property type="match status" value="1"/>
</dbReference>
<dbReference type="InterPro" id="IPR030048">
    <property type="entry name" value="SurE"/>
</dbReference>